<keyword evidence="2" id="KW-1185">Reference proteome</keyword>
<protein>
    <submittedName>
        <fullName evidence="1">Uncharacterized protein</fullName>
    </submittedName>
</protein>
<accession>A0A8S1WTN6</accession>
<evidence type="ECO:0000313" key="2">
    <source>
        <dbReference type="Proteomes" id="UP000683925"/>
    </source>
</evidence>
<proteinExistence type="predicted"/>
<evidence type="ECO:0000313" key="1">
    <source>
        <dbReference type="EMBL" id="CAD8191519.1"/>
    </source>
</evidence>
<reference evidence="1" key="1">
    <citation type="submission" date="2021-01" db="EMBL/GenBank/DDBJ databases">
        <authorList>
            <consortium name="Genoscope - CEA"/>
            <person name="William W."/>
        </authorList>
    </citation>
    <scope>NUCLEOTIDE SEQUENCE</scope>
</reference>
<dbReference type="Proteomes" id="UP000683925">
    <property type="component" value="Unassembled WGS sequence"/>
</dbReference>
<organism evidence="1 2">
    <name type="scientific">Paramecium octaurelia</name>
    <dbReference type="NCBI Taxonomy" id="43137"/>
    <lineage>
        <taxon>Eukaryota</taxon>
        <taxon>Sar</taxon>
        <taxon>Alveolata</taxon>
        <taxon>Ciliophora</taxon>
        <taxon>Intramacronucleata</taxon>
        <taxon>Oligohymenophorea</taxon>
        <taxon>Peniculida</taxon>
        <taxon>Parameciidae</taxon>
        <taxon>Paramecium</taxon>
    </lineage>
</organism>
<comment type="caution">
    <text evidence="1">The sequence shown here is derived from an EMBL/GenBank/DDBJ whole genome shotgun (WGS) entry which is preliminary data.</text>
</comment>
<dbReference type="AlphaFoldDB" id="A0A8S1WTN6"/>
<dbReference type="EMBL" id="CAJJDP010000100">
    <property type="protein sequence ID" value="CAD8191519.1"/>
    <property type="molecule type" value="Genomic_DNA"/>
</dbReference>
<gene>
    <name evidence="1" type="ORF">POCTA_138.1.T1000044</name>
</gene>
<name>A0A8S1WTN6_PAROT</name>
<sequence>MITYKKNQFSSQQFLQEKSTADFSIFDFVKSIVCSKNQIYNWLKFPIITYASQLFYNYKKLKFIIKICKNCSLQCKIVQNKTNDKAYQWISKSIMNQDQLAIIQSIIYFEVIFLDLQSNQNTKRMNIFWQIGCKLIIKIIWNGNINIQYFPLN</sequence>